<sequence>MSSPLGSQSSLDILTSTLLSQASNHAVRAESVASLREKGIKCCCEQDCCAFFQESSALLMELEKDVQTAASLGKALLDRHEKSLLEGTQERSKLRHAIEELEGRNANLEMENHSLEVENQKKIEENRRLLIQLEEYNQGMSMNEIKVREMQGDLDSLHEELARVATAAARTEILEAQLQALESEQTEMKKTITRTKEDERAAVARWKHAERIIVDLTVEMERIEREHRMEKARAQNLMDRLEKRQIGDRKTGAFPSALAERTAMSQFMRDILAENNHLQSALSELRDMLLTSQEEVGALREQLMELGRVEGETTPTPLSRELPADAGRLAVVSPAPELHFHHHVHKEKVVPRRVKRRGRGPLTLDPSRRSMTTPHIDSTPTTPASARLQRWSQLSSHTRSSSGRDLLSFPGSPQSISTFRDSSIFDRDYGVDSTRPSTADTEWDSVSVKKFSDRSRRRPRDSAGGPPFSILYTEEIPENLAEDESDDHADEQDETENSVRSSGNVHITGQCESNATPTDTRPPSPGGRSILRKSASHESLLVPTSQMYHHSASTALFNPASPAAIAAAAASKDQAMSAHNHTRRGASSTAYSHLHLLAGGNIRGKGANTSGSSRNGWFGGWGWGATPFRTSFKVTAPSGDSETEGSSVVTPMSGGRSPAVSIASFRSKSTPAEAVLAGEIVSAGASPARSVQSVRSAKSSSGVTSAPVASKPVPIAVYRSMVDEQFLRESIMESMQM</sequence>
<evidence type="ECO:0000256" key="2">
    <source>
        <dbReference type="SAM" id="MobiDB-lite"/>
    </source>
</evidence>
<feature type="coiled-coil region" evidence="1">
    <location>
        <begin position="164"/>
        <end position="244"/>
    </location>
</feature>
<feature type="compositionally biased region" description="Acidic residues" evidence="2">
    <location>
        <begin position="475"/>
        <end position="496"/>
    </location>
</feature>
<evidence type="ECO:0000256" key="1">
    <source>
        <dbReference type="SAM" id="Coils"/>
    </source>
</evidence>
<keyword evidence="4" id="KW-1185">Reference proteome</keyword>
<feature type="coiled-coil region" evidence="1">
    <location>
        <begin position="84"/>
        <end position="125"/>
    </location>
</feature>
<reference evidence="3 4" key="1">
    <citation type="journal article" date="2018" name="Nat. Ecol. Evol.">
        <title>Pezizomycetes genomes reveal the molecular basis of ectomycorrhizal truffle lifestyle.</title>
        <authorList>
            <person name="Murat C."/>
            <person name="Payen T."/>
            <person name="Noel B."/>
            <person name="Kuo A."/>
            <person name="Morin E."/>
            <person name="Chen J."/>
            <person name="Kohler A."/>
            <person name="Krizsan K."/>
            <person name="Balestrini R."/>
            <person name="Da Silva C."/>
            <person name="Montanini B."/>
            <person name="Hainaut M."/>
            <person name="Levati E."/>
            <person name="Barry K.W."/>
            <person name="Belfiori B."/>
            <person name="Cichocki N."/>
            <person name="Clum A."/>
            <person name="Dockter R.B."/>
            <person name="Fauchery L."/>
            <person name="Guy J."/>
            <person name="Iotti M."/>
            <person name="Le Tacon F."/>
            <person name="Lindquist E.A."/>
            <person name="Lipzen A."/>
            <person name="Malagnac F."/>
            <person name="Mello A."/>
            <person name="Molinier V."/>
            <person name="Miyauchi S."/>
            <person name="Poulain J."/>
            <person name="Riccioni C."/>
            <person name="Rubini A."/>
            <person name="Sitrit Y."/>
            <person name="Splivallo R."/>
            <person name="Traeger S."/>
            <person name="Wang M."/>
            <person name="Zifcakova L."/>
            <person name="Wipf D."/>
            <person name="Zambonelli A."/>
            <person name="Paolocci F."/>
            <person name="Nowrousian M."/>
            <person name="Ottonello S."/>
            <person name="Baldrian P."/>
            <person name="Spatafora J.W."/>
            <person name="Henrissat B."/>
            <person name="Nagy L.G."/>
            <person name="Aury J.M."/>
            <person name="Wincker P."/>
            <person name="Grigoriev I.V."/>
            <person name="Bonfante P."/>
            <person name="Martin F.M."/>
        </authorList>
    </citation>
    <scope>NUCLEOTIDE SEQUENCE [LARGE SCALE GENOMIC DNA]</scope>
    <source>
        <strain evidence="3 4">ATCC MYA-4762</strain>
    </source>
</reference>
<dbReference type="Proteomes" id="UP000267821">
    <property type="component" value="Unassembled WGS sequence"/>
</dbReference>
<feature type="region of interest" description="Disordered" evidence="2">
    <location>
        <begin position="345"/>
        <end position="531"/>
    </location>
</feature>
<dbReference type="AlphaFoldDB" id="A0A3N4LQT6"/>
<dbReference type="EMBL" id="ML121538">
    <property type="protein sequence ID" value="RPB25287.1"/>
    <property type="molecule type" value="Genomic_DNA"/>
</dbReference>
<feature type="compositionally biased region" description="Basic residues" evidence="2">
    <location>
        <begin position="345"/>
        <end position="359"/>
    </location>
</feature>
<keyword evidence="1" id="KW-0175">Coiled coil</keyword>
<feature type="compositionally biased region" description="Polar residues" evidence="2">
    <location>
        <begin position="369"/>
        <end position="403"/>
    </location>
</feature>
<dbReference type="InParanoid" id="A0A3N4LQT6"/>
<name>A0A3N4LQT6_9PEZI</name>
<feature type="compositionally biased region" description="Polar residues" evidence="2">
    <location>
        <begin position="498"/>
        <end position="519"/>
    </location>
</feature>
<proteinExistence type="predicted"/>
<gene>
    <name evidence="3" type="ORF">L211DRAFT_110304</name>
</gene>
<feature type="compositionally biased region" description="Polar residues" evidence="2">
    <location>
        <begin position="411"/>
        <end position="421"/>
    </location>
</feature>
<dbReference type="STRING" id="1051890.A0A3N4LQT6"/>
<evidence type="ECO:0000313" key="3">
    <source>
        <dbReference type="EMBL" id="RPB25287.1"/>
    </source>
</evidence>
<feature type="coiled-coil region" evidence="1">
    <location>
        <begin position="268"/>
        <end position="302"/>
    </location>
</feature>
<organism evidence="3 4">
    <name type="scientific">Terfezia boudieri ATCC MYA-4762</name>
    <dbReference type="NCBI Taxonomy" id="1051890"/>
    <lineage>
        <taxon>Eukaryota</taxon>
        <taxon>Fungi</taxon>
        <taxon>Dikarya</taxon>
        <taxon>Ascomycota</taxon>
        <taxon>Pezizomycotina</taxon>
        <taxon>Pezizomycetes</taxon>
        <taxon>Pezizales</taxon>
        <taxon>Pezizaceae</taxon>
        <taxon>Terfezia</taxon>
    </lineage>
</organism>
<protein>
    <submittedName>
        <fullName evidence="3">Uncharacterized protein</fullName>
    </submittedName>
</protein>
<dbReference type="OrthoDB" id="4088568at2759"/>
<evidence type="ECO:0000313" key="4">
    <source>
        <dbReference type="Proteomes" id="UP000267821"/>
    </source>
</evidence>
<accession>A0A3N4LQT6</accession>